<evidence type="ECO:0000256" key="1">
    <source>
        <dbReference type="SAM" id="MobiDB-lite"/>
    </source>
</evidence>
<proteinExistence type="predicted"/>
<sequence>MGAQRKRIPRKGPTKRALRRRRLPRGRAACPPPSRWIQRIYVATIITRREARRKKESRHCLLMTGPGSLIMTLESMQVPRIGDHGGAVRVRIGGGLPCRMK</sequence>
<dbReference type="AlphaFoldDB" id="A0A087UVQ7"/>
<protein>
    <submittedName>
        <fullName evidence="2">Uncharacterized protein</fullName>
    </submittedName>
</protein>
<name>A0A087UVQ7_STEMI</name>
<organism evidence="2 3">
    <name type="scientific">Stegodyphus mimosarum</name>
    <name type="common">African social velvet spider</name>
    <dbReference type="NCBI Taxonomy" id="407821"/>
    <lineage>
        <taxon>Eukaryota</taxon>
        <taxon>Metazoa</taxon>
        <taxon>Ecdysozoa</taxon>
        <taxon>Arthropoda</taxon>
        <taxon>Chelicerata</taxon>
        <taxon>Arachnida</taxon>
        <taxon>Araneae</taxon>
        <taxon>Araneomorphae</taxon>
        <taxon>Entelegynae</taxon>
        <taxon>Eresoidea</taxon>
        <taxon>Eresidae</taxon>
        <taxon>Stegodyphus</taxon>
    </lineage>
</organism>
<evidence type="ECO:0000313" key="3">
    <source>
        <dbReference type="Proteomes" id="UP000054359"/>
    </source>
</evidence>
<gene>
    <name evidence="2" type="ORF">X975_10736</name>
</gene>
<accession>A0A087UVQ7</accession>
<feature type="non-terminal residue" evidence="2">
    <location>
        <position position="101"/>
    </location>
</feature>
<reference evidence="2 3" key="1">
    <citation type="submission" date="2013-11" db="EMBL/GenBank/DDBJ databases">
        <title>Genome sequencing of Stegodyphus mimosarum.</title>
        <authorList>
            <person name="Bechsgaard J."/>
        </authorList>
    </citation>
    <scope>NUCLEOTIDE SEQUENCE [LARGE SCALE GENOMIC DNA]</scope>
</reference>
<keyword evidence="3" id="KW-1185">Reference proteome</keyword>
<feature type="region of interest" description="Disordered" evidence="1">
    <location>
        <begin position="1"/>
        <end position="31"/>
    </location>
</feature>
<evidence type="ECO:0000313" key="2">
    <source>
        <dbReference type="EMBL" id="KFM81446.1"/>
    </source>
</evidence>
<dbReference type="EMBL" id="KK121858">
    <property type="protein sequence ID" value="KFM81446.1"/>
    <property type="molecule type" value="Genomic_DNA"/>
</dbReference>
<feature type="compositionally biased region" description="Basic residues" evidence="1">
    <location>
        <begin position="1"/>
        <end position="25"/>
    </location>
</feature>
<dbReference type="Proteomes" id="UP000054359">
    <property type="component" value="Unassembled WGS sequence"/>
</dbReference>